<evidence type="ECO:0000313" key="2">
    <source>
        <dbReference type="EMBL" id="KRO62728.1"/>
    </source>
</evidence>
<organism evidence="2 3">
    <name type="scientific">Verrucomicrobia subdivision 6 bacterium BACL9 MAG-120507-bin52</name>
    <dbReference type="NCBI Taxonomy" id="1655590"/>
    <lineage>
        <taxon>Bacteria</taxon>
        <taxon>Pseudomonadati</taxon>
        <taxon>Verrucomicrobiota</taxon>
        <taxon>Verrucomicrobiia</taxon>
        <taxon>Verrucomicrobiales</taxon>
        <taxon>Verrucomicrobia subdivision 6</taxon>
    </lineage>
</organism>
<proteinExistence type="predicted"/>
<protein>
    <submittedName>
        <fullName evidence="2">Uncharacterized protein</fullName>
    </submittedName>
</protein>
<keyword evidence="1" id="KW-0812">Transmembrane</keyword>
<dbReference type="Proteomes" id="UP000051269">
    <property type="component" value="Unassembled WGS sequence"/>
</dbReference>
<keyword evidence="1" id="KW-1133">Transmembrane helix</keyword>
<dbReference type="EMBL" id="LIBO01000040">
    <property type="protein sequence ID" value="KRO62728.1"/>
    <property type="molecule type" value="Genomic_DNA"/>
</dbReference>
<name>A0A0R2RJ42_9BACT</name>
<accession>A0A0R2RJ42</accession>
<comment type="caution">
    <text evidence="2">The sequence shown here is derived from an EMBL/GenBank/DDBJ whole genome shotgun (WGS) entry which is preliminary data.</text>
</comment>
<gene>
    <name evidence="2" type="ORF">ABR82_00105</name>
</gene>
<feature type="transmembrane region" description="Helical" evidence="1">
    <location>
        <begin position="28"/>
        <end position="48"/>
    </location>
</feature>
<evidence type="ECO:0000256" key="1">
    <source>
        <dbReference type="SAM" id="Phobius"/>
    </source>
</evidence>
<sequence>MSLIKLIFASKSSRQKGAGVPSGQLMEVRVIVCFFLALAVAMGGWAWMKKAESYSYVSPKIEQISTAAGKE</sequence>
<reference evidence="2 3" key="1">
    <citation type="submission" date="2015-10" db="EMBL/GenBank/DDBJ databases">
        <title>Metagenome-Assembled Genomes uncover a global brackish microbiome.</title>
        <authorList>
            <person name="Hugerth L.W."/>
            <person name="Larsson J."/>
            <person name="Alneberg J."/>
            <person name="Lindh M.V."/>
            <person name="Legrand C."/>
            <person name="Pinhassi J."/>
            <person name="Andersson A.F."/>
        </authorList>
    </citation>
    <scope>NUCLEOTIDE SEQUENCE [LARGE SCALE GENOMIC DNA]</scope>
    <source>
        <strain evidence="2">BACL18 MAG-120507-bin52</strain>
    </source>
</reference>
<dbReference type="AlphaFoldDB" id="A0A0R2RJ42"/>
<keyword evidence="1" id="KW-0472">Membrane</keyword>
<evidence type="ECO:0000313" key="3">
    <source>
        <dbReference type="Proteomes" id="UP000051269"/>
    </source>
</evidence>